<evidence type="ECO:0000259" key="2">
    <source>
        <dbReference type="Pfam" id="PF09346"/>
    </source>
</evidence>
<feature type="domain" description="Knr4/Smi1-like" evidence="2">
    <location>
        <begin position="59"/>
        <end position="143"/>
    </location>
</feature>
<sequence length="219" mass="25040">MWYDKLNFYSREAGLNVIPESDFFSRSLSEEEIRLFPHLLELHPDFQDPAQFPVPAALHLPADLAQLLTFSNGGAVLNGEREFGYFSLQEIRYYYFAYGFPKYLPDFLPIAFNGGGIFYAYDFRNEGTLPIVAVASGNLSEEDTVVLGFSLAEVLSNPHNIEEDLDQLYPIRKLSDTEKALVRLRQELKTLNEDKNNGKVDLKTFLQTKKRIEAEMKAL</sequence>
<evidence type="ECO:0000313" key="3">
    <source>
        <dbReference type="EMBL" id="SDN73292.1"/>
    </source>
</evidence>
<dbReference type="Gene3D" id="3.40.1580.10">
    <property type="entry name" value="SMI1/KNR4-like"/>
    <property type="match status" value="1"/>
</dbReference>
<feature type="coiled-coil region" evidence="1">
    <location>
        <begin position="174"/>
        <end position="201"/>
    </location>
</feature>
<accession>A0A1H0DT00</accession>
<evidence type="ECO:0000313" key="4">
    <source>
        <dbReference type="Proteomes" id="UP000183200"/>
    </source>
</evidence>
<keyword evidence="4" id="KW-1185">Reference proteome</keyword>
<keyword evidence="1" id="KW-0175">Coiled coil</keyword>
<dbReference type="InterPro" id="IPR018958">
    <property type="entry name" value="Knr4/Smi1-like_dom"/>
</dbReference>
<dbReference type="EMBL" id="FNGY01000009">
    <property type="protein sequence ID" value="SDN73292.1"/>
    <property type="molecule type" value="Genomic_DNA"/>
</dbReference>
<protein>
    <recommendedName>
        <fullName evidence="2">Knr4/Smi1-like domain-containing protein</fullName>
    </recommendedName>
</protein>
<gene>
    <name evidence="3" type="ORF">SAMN05421820_10995</name>
</gene>
<dbReference type="Pfam" id="PF09346">
    <property type="entry name" value="SMI1_KNR4"/>
    <property type="match status" value="1"/>
</dbReference>
<dbReference type="SUPFAM" id="SSF160631">
    <property type="entry name" value="SMI1/KNR4-like"/>
    <property type="match status" value="1"/>
</dbReference>
<evidence type="ECO:0000256" key="1">
    <source>
        <dbReference type="SAM" id="Coils"/>
    </source>
</evidence>
<dbReference type="AlphaFoldDB" id="A0A1H0DT00"/>
<reference evidence="4" key="1">
    <citation type="submission" date="2016-10" db="EMBL/GenBank/DDBJ databases">
        <authorList>
            <person name="Varghese N."/>
            <person name="Submissions S."/>
        </authorList>
    </citation>
    <scope>NUCLEOTIDE SEQUENCE [LARGE SCALE GENOMIC DNA]</scope>
    <source>
        <strain evidence="4">DSM 19110</strain>
    </source>
</reference>
<dbReference type="OrthoDB" id="2633244at2"/>
<dbReference type="Proteomes" id="UP000183200">
    <property type="component" value="Unassembled WGS sequence"/>
</dbReference>
<name>A0A1H0DT00_9SPHI</name>
<proteinExistence type="predicted"/>
<dbReference type="InterPro" id="IPR037883">
    <property type="entry name" value="Knr4/Smi1-like_sf"/>
</dbReference>
<organism evidence="3 4">
    <name type="scientific">Pedobacter steynii</name>
    <dbReference type="NCBI Taxonomy" id="430522"/>
    <lineage>
        <taxon>Bacteria</taxon>
        <taxon>Pseudomonadati</taxon>
        <taxon>Bacteroidota</taxon>
        <taxon>Sphingobacteriia</taxon>
        <taxon>Sphingobacteriales</taxon>
        <taxon>Sphingobacteriaceae</taxon>
        <taxon>Pedobacter</taxon>
    </lineage>
</organism>